<evidence type="ECO:0000259" key="9">
    <source>
        <dbReference type="PROSITE" id="PS51194"/>
    </source>
</evidence>
<accession>A0AAE1QZI4</accession>
<dbReference type="GO" id="GO:0005524">
    <property type="term" value="F:ATP binding"/>
    <property type="evidence" value="ECO:0007669"/>
    <property type="project" value="UniProtKB-UniRule"/>
</dbReference>
<dbReference type="GO" id="GO:0016787">
    <property type="term" value="F:hydrolase activity"/>
    <property type="evidence" value="ECO:0007669"/>
    <property type="project" value="UniProtKB-KW"/>
</dbReference>
<dbReference type="EC" id="3.6.4.13" evidence="7"/>
<keyword evidence="5 7" id="KW-0694">RNA-binding</keyword>
<dbReference type="AlphaFoldDB" id="A0AAE1QZI4"/>
<name>A0AAE1QZI4_9SOLA</name>
<dbReference type="EMBL" id="JAVYJV010000021">
    <property type="protein sequence ID" value="KAK4342351.1"/>
    <property type="molecule type" value="Genomic_DNA"/>
</dbReference>
<dbReference type="InterPro" id="IPR014001">
    <property type="entry name" value="Helicase_ATP-bd"/>
</dbReference>
<evidence type="ECO:0000259" key="8">
    <source>
        <dbReference type="PROSITE" id="PS51192"/>
    </source>
</evidence>
<evidence type="ECO:0000313" key="10">
    <source>
        <dbReference type="EMBL" id="KAK4342351.1"/>
    </source>
</evidence>
<gene>
    <name evidence="10" type="ORF">RND71_038167</name>
</gene>
<evidence type="ECO:0000256" key="7">
    <source>
        <dbReference type="RuleBase" id="RU365068"/>
    </source>
</evidence>
<feature type="domain" description="Helicase ATP-binding" evidence="8">
    <location>
        <begin position="17"/>
        <end position="210"/>
    </location>
</feature>
<keyword evidence="4 6" id="KW-0067">ATP-binding</keyword>
<dbReference type="InterPro" id="IPR027417">
    <property type="entry name" value="P-loop_NTPase"/>
</dbReference>
<reference evidence="10" key="1">
    <citation type="submission" date="2023-12" db="EMBL/GenBank/DDBJ databases">
        <title>Genome assembly of Anisodus tanguticus.</title>
        <authorList>
            <person name="Wang Y.-J."/>
        </authorList>
    </citation>
    <scope>NUCLEOTIDE SEQUENCE</scope>
    <source>
        <strain evidence="10">KB-2021</strain>
        <tissue evidence="10">Leaf</tissue>
    </source>
</reference>
<dbReference type="Pfam" id="PF00271">
    <property type="entry name" value="Helicase_C"/>
    <property type="match status" value="1"/>
</dbReference>
<comment type="catalytic activity">
    <reaction evidence="7">
        <text>ATP + H2O = ADP + phosphate + H(+)</text>
        <dbReference type="Rhea" id="RHEA:13065"/>
        <dbReference type="ChEBI" id="CHEBI:15377"/>
        <dbReference type="ChEBI" id="CHEBI:15378"/>
        <dbReference type="ChEBI" id="CHEBI:30616"/>
        <dbReference type="ChEBI" id="CHEBI:43474"/>
        <dbReference type="ChEBI" id="CHEBI:456216"/>
        <dbReference type="EC" id="3.6.4.13"/>
    </reaction>
</comment>
<dbReference type="PROSITE" id="PS00039">
    <property type="entry name" value="DEAD_ATP_HELICASE"/>
    <property type="match status" value="1"/>
</dbReference>
<dbReference type="SUPFAM" id="SSF52540">
    <property type="entry name" value="P-loop containing nucleoside triphosphate hydrolases"/>
    <property type="match status" value="1"/>
</dbReference>
<dbReference type="Proteomes" id="UP001291623">
    <property type="component" value="Unassembled WGS sequence"/>
</dbReference>
<proteinExistence type="inferred from homology"/>
<dbReference type="Pfam" id="PF00270">
    <property type="entry name" value="DEAD"/>
    <property type="match status" value="1"/>
</dbReference>
<evidence type="ECO:0000313" key="11">
    <source>
        <dbReference type="Proteomes" id="UP001291623"/>
    </source>
</evidence>
<dbReference type="CDD" id="cd18787">
    <property type="entry name" value="SF2_C_DEAD"/>
    <property type="match status" value="1"/>
</dbReference>
<comment type="domain">
    <text evidence="7">The Q motif is unique to and characteristic of the DEAD box family of RNA helicases and controls ATP binding and hydrolysis.</text>
</comment>
<evidence type="ECO:0000256" key="3">
    <source>
        <dbReference type="ARBA" id="ARBA00022806"/>
    </source>
</evidence>
<protein>
    <recommendedName>
        <fullName evidence="7">ATP-dependent RNA helicase</fullName>
        <ecNumber evidence="7">3.6.4.13</ecNumber>
    </recommendedName>
</protein>
<keyword evidence="3 6" id="KW-0347">Helicase</keyword>
<dbReference type="InterPro" id="IPR000629">
    <property type="entry name" value="RNA-helicase_DEAD-box_CS"/>
</dbReference>
<evidence type="ECO:0000256" key="2">
    <source>
        <dbReference type="ARBA" id="ARBA00022801"/>
    </source>
</evidence>
<dbReference type="InterPro" id="IPR001650">
    <property type="entry name" value="Helicase_C-like"/>
</dbReference>
<dbReference type="SMART" id="SM00490">
    <property type="entry name" value="HELICc"/>
    <property type="match status" value="1"/>
</dbReference>
<organism evidence="10 11">
    <name type="scientific">Anisodus tanguticus</name>
    <dbReference type="NCBI Taxonomy" id="243964"/>
    <lineage>
        <taxon>Eukaryota</taxon>
        <taxon>Viridiplantae</taxon>
        <taxon>Streptophyta</taxon>
        <taxon>Embryophyta</taxon>
        <taxon>Tracheophyta</taxon>
        <taxon>Spermatophyta</taxon>
        <taxon>Magnoliopsida</taxon>
        <taxon>eudicotyledons</taxon>
        <taxon>Gunneridae</taxon>
        <taxon>Pentapetalae</taxon>
        <taxon>asterids</taxon>
        <taxon>lamiids</taxon>
        <taxon>Solanales</taxon>
        <taxon>Solanaceae</taxon>
        <taxon>Solanoideae</taxon>
        <taxon>Hyoscyameae</taxon>
        <taxon>Anisodus</taxon>
    </lineage>
</organism>
<dbReference type="PANTHER" id="PTHR24031">
    <property type="entry name" value="RNA HELICASE"/>
    <property type="match status" value="1"/>
</dbReference>
<dbReference type="GO" id="GO:0003723">
    <property type="term" value="F:RNA binding"/>
    <property type="evidence" value="ECO:0007669"/>
    <property type="project" value="UniProtKB-UniRule"/>
</dbReference>
<dbReference type="GO" id="GO:0003724">
    <property type="term" value="F:RNA helicase activity"/>
    <property type="evidence" value="ECO:0007669"/>
    <property type="project" value="UniProtKB-EC"/>
</dbReference>
<comment type="function">
    <text evidence="7">RNA helicase.</text>
</comment>
<keyword evidence="2 6" id="KW-0378">Hydrolase</keyword>
<feature type="domain" description="Helicase C-terminal" evidence="9">
    <location>
        <begin position="249"/>
        <end position="394"/>
    </location>
</feature>
<keyword evidence="11" id="KW-1185">Reference proteome</keyword>
<comment type="similarity">
    <text evidence="6">Belongs to the DEAD box helicase family.</text>
</comment>
<dbReference type="PROSITE" id="PS51194">
    <property type="entry name" value="HELICASE_CTER"/>
    <property type="match status" value="1"/>
</dbReference>
<dbReference type="PROSITE" id="PS51192">
    <property type="entry name" value="HELICASE_ATP_BIND_1"/>
    <property type="match status" value="1"/>
</dbReference>
<keyword evidence="1 6" id="KW-0547">Nucleotide-binding</keyword>
<sequence>MVNPVPVVFERFGNFQNYLDCSIESLDVFVPMDSQKSVAYVTSLSLAWLLSQMLLRKHRQPAKYKNKMQSRLVNAATGTGKTVAYLAPVIHQLQKCDPRIQWSDGTFGISILVATPGCLLDHLKNTSSFLRTNLRWIMFDEADRILELGYDKEIEDILNVLGSKQQKSVGKGNTTSQISEVQRQNLLLSATLNEKVNHLSKISLENPVMVGLDKKIELQLAHQDVEPMEFNGNDILGKDAKPLIPCGSRLVVLLAILKHLFEKEPGQKWHSHLESDIEGKQLFLNCNTLRLHGNMNHEDRRTTFNAFKTEKSALLLSTDVAARGLDFPKIRCIIQYDPPGEATEYVHRYHPKNFVSIDTHPWVVSLQKALESFTSSEGEARVRACIIYSPMRVLSASLFVGCANELIAVNSYTEISLLWLKI</sequence>
<evidence type="ECO:0000256" key="5">
    <source>
        <dbReference type="ARBA" id="ARBA00022884"/>
    </source>
</evidence>
<evidence type="ECO:0000256" key="6">
    <source>
        <dbReference type="RuleBase" id="RU000492"/>
    </source>
</evidence>
<dbReference type="SMART" id="SM00487">
    <property type="entry name" value="DEXDc"/>
    <property type="match status" value="1"/>
</dbReference>
<evidence type="ECO:0000256" key="4">
    <source>
        <dbReference type="ARBA" id="ARBA00022840"/>
    </source>
</evidence>
<dbReference type="Gene3D" id="3.40.50.300">
    <property type="entry name" value="P-loop containing nucleotide triphosphate hydrolases"/>
    <property type="match status" value="3"/>
</dbReference>
<dbReference type="InterPro" id="IPR011545">
    <property type="entry name" value="DEAD/DEAH_box_helicase_dom"/>
</dbReference>
<comment type="caution">
    <text evidence="10">The sequence shown here is derived from an EMBL/GenBank/DDBJ whole genome shotgun (WGS) entry which is preliminary data.</text>
</comment>
<evidence type="ECO:0000256" key="1">
    <source>
        <dbReference type="ARBA" id="ARBA00022741"/>
    </source>
</evidence>